<sequence length="43" mass="4759">MHYIQHQLRSFTAPGAKWQWVAQTGLVVAAFLFVGAVTLGLFP</sequence>
<keyword evidence="1" id="KW-1133">Transmembrane helix</keyword>
<feature type="transmembrane region" description="Helical" evidence="1">
    <location>
        <begin position="20"/>
        <end position="42"/>
    </location>
</feature>
<keyword evidence="1" id="KW-0812">Transmembrane</keyword>
<evidence type="ECO:0000313" key="2">
    <source>
        <dbReference type="EMBL" id="TWF50133.1"/>
    </source>
</evidence>
<protein>
    <submittedName>
        <fullName evidence="2">Uncharacterized protein</fullName>
    </submittedName>
</protein>
<dbReference type="Proteomes" id="UP000320653">
    <property type="component" value="Unassembled WGS sequence"/>
</dbReference>
<keyword evidence="3" id="KW-1185">Reference proteome</keyword>
<comment type="caution">
    <text evidence="2">The sequence shown here is derived from an EMBL/GenBank/DDBJ whole genome shotgun (WGS) entry which is preliminary data.</text>
</comment>
<name>A0A561QIE3_9HYPH</name>
<gene>
    <name evidence="2" type="ORF">FHW37_10690</name>
</gene>
<keyword evidence="1" id="KW-0472">Membrane</keyword>
<evidence type="ECO:0000313" key="3">
    <source>
        <dbReference type="Proteomes" id="UP000320653"/>
    </source>
</evidence>
<dbReference type="AlphaFoldDB" id="A0A561QIE3"/>
<dbReference type="EMBL" id="VIWP01000006">
    <property type="protein sequence ID" value="TWF50133.1"/>
    <property type="molecule type" value="Genomic_DNA"/>
</dbReference>
<accession>A0A561QIE3</accession>
<reference evidence="2 3" key="1">
    <citation type="submission" date="2019-06" db="EMBL/GenBank/DDBJ databases">
        <title>Sorghum-associated microbial communities from plants grown in Nebraska, USA.</title>
        <authorList>
            <person name="Schachtman D."/>
        </authorList>
    </citation>
    <scope>NUCLEOTIDE SEQUENCE [LARGE SCALE GENOMIC DNA]</scope>
    <source>
        <strain evidence="2 3">1225</strain>
    </source>
</reference>
<dbReference type="RefSeq" id="WP_281407270.1">
    <property type="nucleotide sequence ID" value="NZ_VIWP01000006.1"/>
</dbReference>
<organism evidence="2 3">
    <name type="scientific">Neorhizobium alkalisoli</name>
    <dbReference type="NCBI Taxonomy" id="528178"/>
    <lineage>
        <taxon>Bacteria</taxon>
        <taxon>Pseudomonadati</taxon>
        <taxon>Pseudomonadota</taxon>
        <taxon>Alphaproteobacteria</taxon>
        <taxon>Hyphomicrobiales</taxon>
        <taxon>Rhizobiaceae</taxon>
        <taxon>Rhizobium/Agrobacterium group</taxon>
        <taxon>Neorhizobium</taxon>
    </lineage>
</organism>
<evidence type="ECO:0000256" key="1">
    <source>
        <dbReference type="SAM" id="Phobius"/>
    </source>
</evidence>
<proteinExistence type="predicted"/>